<accession>A0A8T2IRZ7</accession>
<reference evidence="3" key="1">
    <citation type="thesis" date="2020" institute="ProQuest LLC" country="789 East Eisenhower Parkway, Ann Arbor, MI, USA">
        <title>Comparative Genomics and Chromosome Evolution.</title>
        <authorList>
            <person name="Mudd A.B."/>
        </authorList>
    </citation>
    <scope>NUCLEOTIDE SEQUENCE</scope>
    <source>
        <strain evidence="3">Female2</strain>
        <tissue evidence="3">Blood</tissue>
    </source>
</reference>
<dbReference type="OrthoDB" id="166585at2759"/>
<dbReference type="AlphaFoldDB" id="A0A8T2IRZ7"/>
<comment type="similarity">
    <text evidence="2">Belongs to the tectonin family.</text>
</comment>
<evidence type="ECO:0000256" key="1">
    <source>
        <dbReference type="ARBA" id="ARBA00022734"/>
    </source>
</evidence>
<gene>
    <name evidence="3" type="ORF">GDO86_012256</name>
</gene>
<dbReference type="GO" id="GO:0030246">
    <property type="term" value="F:carbohydrate binding"/>
    <property type="evidence" value="ECO:0007669"/>
    <property type="project" value="UniProtKB-KW"/>
</dbReference>
<dbReference type="Pfam" id="PF19193">
    <property type="entry name" value="Tectonin"/>
    <property type="match status" value="1"/>
</dbReference>
<dbReference type="PANTHER" id="PTHR23250">
    <property type="entry name" value="DYSFERLIN-RELATED"/>
    <property type="match status" value="1"/>
</dbReference>
<dbReference type="InterPro" id="IPR006624">
    <property type="entry name" value="Beta-propeller_rpt_TECPR"/>
</dbReference>
<keyword evidence="1" id="KW-0430">Lectin</keyword>
<dbReference type="PANTHER" id="PTHR23250:SF3">
    <property type="entry name" value="FISH-EGG LECTIN-LIKE ISOFORM X1-RELATED"/>
    <property type="match status" value="1"/>
</dbReference>
<evidence type="ECO:0000313" key="4">
    <source>
        <dbReference type="Proteomes" id="UP000812440"/>
    </source>
</evidence>
<dbReference type="Proteomes" id="UP000812440">
    <property type="component" value="Chromosome 7"/>
</dbReference>
<proteinExistence type="inferred from homology"/>
<sequence length="237" mass="26003">MLLSRTSLPGDSWITEAVGRRNGEVYGVADDNYIYQWDNFTWINVPGWLIHVTVGPAGVGSQKYSQILERTGTNWVNLSGSLKQIDAGGDEYIAGISPSNGIYCTEHVTDLLNNSAPWVNVIGTLKYYSCGLYGCWGISDTYTIFYRSGITPTSCQGDSWIQVNGSLTMIEVGTDGSVYGVDIDGNVWRRDGISPNNSTGTSWTQLDLCAKYKHVSYDAGYLWLLTLEGSIIQCTTT</sequence>
<comment type="caution">
    <text evidence="3">The sequence shown here is derived from an EMBL/GenBank/DDBJ whole genome shotgun (WGS) entry which is preliminary data.</text>
</comment>
<evidence type="ECO:0000256" key="2">
    <source>
        <dbReference type="ARBA" id="ARBA00038331"/>
    </source>
</evidence>
<organism evidence="3 4">
    <name type="scientific">Hymenochirus boettgeri</name>
    <name type="common">Congo dwarf clawed frog</name>
    <dbReference type="NCBI Taxonomy" id="247094"/>
    <lineage>
        <taxon>Eukaryota</taxon>
        <taxon>Metazoa</taxon>
        <taxon>Chordata</taxon>
        <taxon>Craniata</taxon>
        <taxon>Vertebrata</taxon>
        <taxon>Euteleostomi</taxon>
        <taxon>Amphibia</taxon>
        <taxon>Batrachia</taxon>
        <taxon>Anura</taxon>
        <taxon>Pipoidea</taxon>
        <taxon>Pipidae</taxon>
        <taxon>Pipinae</taxon>
        <taxon>Hymenochirus</taxon>
    </lineage>
</organism>
<evidence type="ECO:0000313" key="3">
    <source>
        <dbReference type="EMBL" id="KAG8433814.1"/>
    </source>
</evidence>
<dbReference type="EMBL" id="JAACNH010000008">
    <property type="protein sequence ID" value="KAG8433814.1"/>
    <property type="molecule type" value="Genomic_DNA"/>
</dbReference>
<keyword evidence="4" id="KW-1185">Reference proteome</keyword>
<dbReference type="SMART" id="SM00706">
    <property type="entry name" value="TECPR"/>
    <property type="match status" value="5"/>
</dbReference>
<dbReference type="InterPro" id="IPR051513">
    <property type="entry name" value="Tectonin_beta-prop"/>
</dbReference>
<protein>
    <submittedName>
        <fullName evidence="3">Uncharacterized protein</fullName>
    </submittedName>
</protein>
<name>A0A8T2IRZ7_9PIPI</name>